<reference evidence="21" key="1">
    <citation type="submission" date="2020-09" db="EMBL/GenBank/DDBJ databases">
        <authorList>
            <person name="Blom J."/>
        </authorList>
    </citation>
    <scope>NUCLEOTIDE SEQUENCE</scope>
    <source>
        <strain evidence="21">No.713</strain>
    </source>
</reference>
<dbReference type="Gene3D" id="1.10.287.130">
    <property type="match status" value="1"/>
</dbReference>
<feature type="domain" description="PAS" evidence="19">
    <location>
        <begin position="136"/>
        <end position="207"/>
    </location>
</feature>
<name>A0A9W4CY06_9CYAN</name>
<evidence type="ECO:0000259" key="17">
    <source>
        <dbReference type="PROSITE" id="PS50109"/>
    </source>
</evidence>
<comment type="similarity">
    <text evidence="3">In the N-terminal section; belongs to the phytochrome family.</text>
</comment>
<dbReference type="SMART" id="SM00091">
    <property type="entry name" value="PAS"/>
    <property type="match status" value="1"/>
</dbReference>
<dbReference type="NCBIfam" id="TIGR00229">
    <property type="entry name" value="sensory_box"/>
    <property type="match status" value="1"/>
</dbReference>
<keyword evidence="9 21" id="KW-0418">Kinase</keyword>
<dbReference type="SUPFAM" id="SSF55874">
    <property type="entry name" value="ATPase domain of HSP90 chaperone/DNA topoisomerase II/histidine kinase"/>
    <property type="match status" value="1"/>
</dbReference>
<evidence type="ECO:0000256" key="6">
    <source>
        <dbReference type="ARBA" id="ARBA00022679"/>
    </source>
</evidence>
<dbReference type="SUPFAM" id="SSF55785">
    <property type="entry name" value="PYP-like sensor domain (PAS domain)"/>
    <property type="match status" value="1"/>
</dbReference>
<dbReference type="Pfam" id="PF00072">
    <property type="entry name" value="Response_reg"/>
    <property type="match status" value="2"/>
</dbReference>
<protein>
    <recommendedName>
        <fullName evidence="14">Circadian input-output histidine kinase CikA</fullName>
        <ecNumber evidence="4">2.7.13.3</ecNumber>
    </recommendedName>
</protein>
<dbReference type="KEGG" id="ppsu:NO713_01641"/>
<dbReference type="PROSITE" id="PS50109">
    <property type="entry name" value="HIS_KIN"/>
    <property type="match status" value="1"/>
</dbReference>
<dbReference type="Gene3D" id="3.40.50.2300">
    <property type="match status" value="2"/>
</dbReference>
<sequence>MPNSKVNILIVDDHWENLLALEAILISLGQNIVKASSGEEALKCLLQNDFAVILLDVQMPGMDGFETASLIRQRDRTRSTPIIFLTAFSKNENFMFKGYSLGAVDYLIKPLEPEILLSKVTVFVELFQATIALKKSEEQFRSLSACSPVGIFVIDIEARCTYTNPRFQSIFDQVNEASFPEGWLEFVHPQDRDQTGEQWLTWIQKKQEYSQEFRLNTPSNLVRWVKMKAAPMISSDGDLLGHVGTIEDITDRKQAEEARAQFIREQAARQQAEEANRLKDEFLATLSHELRTPLNSILGWSKLLRNQKFSEDKTRKALETIERNAKLQAKLIEDILDISRIIIGKMQLNRVPVNIISVVEAAIDDLYLSFAEKEIDLNFKHSQSLASKLHHSYWVAGDARRLQQIIWNLLSNAIKFTPQGGAVEVELLIETSQEKAQNNFNFKDLSTNSWVVIQVTDTGIGIPGEFLPYVFDRFRQADGKTTKYYGGLGLGLAIVRNLVEMQGGTVAVESAGENQGATFSVQFPLLDVNLDSYTPPENLETAEGVIPQAESVLAGLRVLVVDDDSDTRELLIQVLREYDIEVQAVASVQTAIATIEHSLPDLIISDICMPDEDGYSLIQKLRSLELTHEGRLPVIAVSAFTHSEAVNQAMTEGFDGYLSKPVLPGELVSTITRLMQETQYRYVSKSKEFQESRFTNQFTA</sequence>
<evidence type="ECO:0000256" key="9">
    <source>
        <dbReference type="ARBA" id="ARBA00022777"/>
    </source>
</evidence>
<feature type="domain" description="PAC" evidence="20">
    <location>
        <begin position="209"/>
        <end position="261"/>
    </location>
</feature>
<evidence type="ECO:0000256" key="1">
    <source>
        <dbReference type="ARBA" id="ARBA00000085"/>
    </source>
</evidence>
<accession>A0A9W4CY06</accession>
<dbReference type="GO" id="GO:0000155">
    <property type="term" value="F:phosphorelay sensor kinase activity"/>
    <property type="evidence" value="ECO:0007669"/>
    <property type="project" value="InterPro"/>
</dbReference>
<evidence type="ECO:0000256" key="14">
    <source>
        <dbReference type="ARBA" id="ARBA00074306"/>
    </source>
</evidence>
<dbReference type="PRINTS" id="PR00344">
    <property type="entry name" value="BCTRLSENSOR"/>
</dbReference>
<proteinExistence type="inferred from homology"/>
<dbReference type="InterPro" id="IPR001789">
    <property type="entry name" value="Sig_transdc_resp-reg_receiver"/>
</dbReference>
<dbReference type="PANTHER" id="PTHR43547">
    <property type="entry name" value="TWO-COMPONENT HISTIDINE KINASE"/>
    <property type="match status" value="1"/>
</dbReference>
<dbReference type="FunFam" id="3.30.565.10:FF:000010">
    <property type="entry name" value="Sensor histidine kinase RcsC"/>
    <property type="match status" value="1"/>
</dbReference>
<feature type="modified residue" description="4-aspartylphosphate" evidence="15">
    <location>
        <position position="606"/>
    </location>
</feature>
<dbReference type="InterPro" id="IPR011006">
    <property type="entry name" value="CheY-like_superfamily"/>
</dbReference>
<evidence type="ECO:0000256" key="15">
    <source>
        <dbReference type="PROSITE-ProRule" id="PRU00169"/>
    </source>
</evidence>
<keyword evidence="8" id="KW-0547">Nucleotide-binding</keyword>
<dbReference type="CDD" id="cd16922">
    <property type="entry name" value="HATPase_EvgS-ArcB-TorS-like"/>
    <property type="match status" value="1"/>
</dbReference>
<evidence type="ECO:0000256" key="5">
    <source>
        <dbReference type="ARBA" id="ARBA00022553"/>
    </source>
</evidence>
<keyword evidence="12" id="KW-0902">Two-component regulatory system</keyword>
<dbReference type="EC" id="2.7.13.3" evidence="4"/>
<dbReference type="CDD" id="cd00082">
    <property type="entry name" value="HisKA"/>
    <property type="match status" value="1"/>
</dbReference>
<dbReference type="Pfam" id="PF00512">
    <property type="entry name" value="HisKA"/>
    <property type="match status" value="1"/>
</dbReference>
<evidence type="ECO:0000256" key="2">
    <source>
        <dbReference type="ARBA" id="ARBA00004370"/>
    </source>
</evidence>
<evidence type="ECO:0000256" key="11">
    <source>
        <dbReference type="ARBA" id="ARBA00022989"/>
    </source>
</evidence>
<dbReference type="GO" id="GO:0005524">
    <property type="term" value="F:ATP binding"/>
    <property type="evidence" value="ECO:0007669"/>
    <property type="project" value="UniProtKB-KW"/>
</dbReference>
<dbReference type="PANTHER" id="PTHR43547:SF2">
    <property type="entry name" value="HYBRID SIGNAL TRANSDUCTION HISTIDINE KINASE C"/>
    <property type="match status" value="1"/>
</dbReference>
<feature type="domain" description="Response regulatory" evidence="18">
    <location>
        <begin position="557"/>
        <end position="675"/>
    </location>
</feature>
<dbReference type="InterPro" id="IPR036890">
    <property type="entry name" value="HATPase_C_sf"/>
</dbReference>
<dbReference type="FunFam" id="1.10.287.130:FF:000004">
    <property type="entry name" value="Ethylene receptor 1"/>
    <property type="match status" value="1"/>
</dbReference>
<evidence type="ECO:0000256" key="3">
    <source>
        <dbReference type="ARBA" id="ARBA00006402"/>
    </source>
</evidence>
<dbReference type="SUPFAM" id="SSF52172">
    <property type="entry name" value="CheY-like"/>
    <property type="match status" value="2"/>
</dbReference>
<dbReference type="Proteomes" id="UP001153719">
    <property type="component" value="Chromosome"/>
</dbReference>
<keyword evidence="13" id="KW-0472">Membrane</keyword>
<evidence type="ECO:0000256" key="8">
    <source>
        <dbReference type="ARBA" id="ARBA00022741"/>
    </source>
</evidence>
<dbReference type="GO" id="GO:0016020">
    <property type="term" value="C:membrane"/>
    <property type="evidence" value="ECO:0007669"/>
    <property type="project" value="UniProtKB-SubCell"/>
</dbReference>
<gene>
    <name evidence="21" type="primary">dhkD</name>
    <name evidence="21" type="ORF">NO713_01641</name>
</gene>
<keyword evidence="22" id="KW-1185">Reference proteome</keyword>
<dbReference type="SMART" id="SM00388">
    <property type="entry name" value="HisKA"/>
    <property type="match status" value="1"/>
</dbReference>
<keyword evidence="7" id="KW-0812">Transmembrane</keyword>
<dbReference type="PROSITE" id="PS50110">
    <property type="entry name" value="RESPONSE_REGULATORY"/>
    <property type="match status" value="2"/>
</dbReference>
<dbReference type="Pfam" id="PF02518">
    <property type="entry name" value="HATPase_c"/>
    <property type="match status" value="1"/>
</dbReference>
<keyword evidence="16" id="KW-0175">Coiled coil</keyword>
<evidence type="ECO:0000259" key="20">
    <source>
        <dbReference type="PROSITE" id="PS50113"/>
    </source>
</evidence>
<dbReference type="RefSeq" id="WP_254173502.1">
    <property type="nucleotide sequence ID" value="NZ_LR882967.1"/>
</dbReference>
<dbReference type="InterPro" id="IPR003661">
    <property type="entry name" value="HisK_dim/P_dom"/>
</dbReference>
<dbReference type="Gene3D" id="3.30.450.20">
    <property type="entry name" value="PAS domain"/>
    <property type="match status" value="1"/>
</dbReference>
<dbReference type="CDD" id="cd00130">
    <property type="entry name" value="PAS"/>
    <property type="match status" value="1"/>
</dbReference>
<dbReference type="InterPro" id="IPR035965">
    <property type="entry name" value="PAS-like_dom_sf"/>
</dbReference>
<dbReference type="PROSITE" id="PS50113">
    <property type="entry name" value="PAC"/>
    <property type="match status" value="1"/>
</dbReference>
<evidence type="ECO:0000256" key="13">
    <source>
        <dbReference type="ARBA" id="ARBA00023136"/>
    </source>
</evidence>
<organism evidence="21 22">
    <name type="scientific">Planktothrix pseudagardhii</name>
    <dbReference type="NCBI Taxonomy" id="132604"/>
    <lineage>
        <taxon>Bacteria</taxon>
        <taxon>Bacillati</taxon>
        <taxon>Cyanobacteriota</taxon>
        <taxon>Cyanophyceae</taxon>
        <taxon>Oscillatoriophycideae</taxon>
        <taxon>Oscillatoriales</taxon>
        <taxon>Microcoleaceae</taxon>
        <taxon>Planktothrix</taxon>
    </lineage>
</organism>
<dbReference type="InterPro" id="IPR036097">
    <property type="entry name" value="HisK_dim/P_sf"/>
</dbReference>
<dbReference type="InterPro" id="IPR003594">
    <property type="entry name" value="HATPase_dom"/>
</dbReference>
<dbReference type="SMART" id="SM00448">
    <property type="entry name" value="REC"/>
    <property type="match status" value="2"/>
</dbReference>
<dbReference type="AlphaFoldDB" id="A0A9W4CY06"/>
<evidence type="ECO:0000313" key="22">
    <source>
        <dbReference type="Proteomes" id="UP001153719"/>
    </source>
</evidence>
<feature type="domain" description="Response regulatory" evidence="18">
    <location>
        <begin position="7"/>
        <end position="124"/>
    </location>
</feature>
<dbReference type="SMART" id="SM00387">
    <property type="entry name" value="HATPase_c"/>
    <property type="match status" value="1"/>
</dbReference>
<comment type="subcellular location">
    <subcellularLocation>
        <location evidence="2">Membrane</location>
    </subcellularLocation>
</comment>
<dbReference type="InterPro" id="IPR000700">
    <property type="entry name" value="PAS-assoc_C"/>
</dbReference>
<dbReference type="EMBL" id="LR882967">
    <property type="protein sequence ID" value="CAD5936650.1"/>
    <property type="molecule type" value="Genomic_DNA"/>
</dbReference>
<dbReference type="Pfam" id="PF08447">
    <property type="entry name" value="PAS_3"/>
    <property type="match status" value="1"/>
</dbReference>
<keyword evidence="10" id="KW-0067">ATP-binding</keyword>
<evidence type="ECO:0000256" key="4">
    <source>
        <dbReference type="ARBA" id="ARBA00012438"/>
    </source>
</evidence>
<dbReference type="SUPFAM" id="SSF47384">
    <property type="entry name" value="Homodimeric domain of signal transducing histidine kinase"/>
    <property type="match status" value="1"/>
</dbReference>
<dbReference type="PROSITE" id="PS50112">
    <property type="entry name" value="PAS"/>
    <property type="match status" value="1"/>
</dbReference>
<feature type="modified residue" description="4-aspartylphosphate" evidence="15">
    <location>
        <position position="56"/>
    </location>
</feature>
<comment type="catalytic activity">
    <reaction evidence="1">
        <text>ATP + protein L-histidine = ADP + protein N-phospho-L-histidine.</text>
        <dbReference type="EC" id="2.7.13.3"/>
    </reaction>
</comment>
<dbReference type="Gene3D" id="3.30.565.10">
    <property type="entry name" value="Histidine kinase-like ATPase, C-terminal domain"/>
    <property type="match status" value="1"/>
</dbReference>
<evidence type="ECO:0000256" key="12">
    <source>
        <dbReference type="ARBA" id="ARBA00023012"/>
    </source>
</evidence>
<feature type="domain" description="Histidine kinase" evidence="17">
    <location>
        <begin position="285"/>
        <end position="527"/>
    </location>
</feature>
<dbReference type="InterPro" id="IPR000014">
    <property type="entry name" value="PAS"/>
</dbReference>
<dbReference type="InterPro" id="IPR005467">
    <property type="entry name" value="His_kinase_dom"/>
</dbReference>
<keyword evidence="6 21" id="KW-0808">Transferase</keyword>
<feature type="coiled-coil region" evidence="16">
    <location>
        <begin position="246"/>
        <end position="275"/>
    </location>
</feature>
<evidence type="ECO:0000256" key="16">
    <source>
        <dbReference type="SAM" id="Coils"/>
    </source>
</evidence>
<dbReference type="InterPro" id="IPR013655">
    <property type="entry name" value="PAS_fold_3"/>
</dbReference>
<evidence type="ECO:0000256" key="10">
    <source>
        <dbReference type="ARBA" id="ARBA00022840"/>
    </source>
</evidence>
<evidence type="ECO:0000256" key="7">
    <source>
        <dbReference type="ARBA" id="ARBA00022692"/>
    </source>
</evidence>
<keyword evidence="5 15" id="KW-0597">Phosphoprotein</keyword>
<keyword evidence="11" id="KW-1133">Transmembrane helix</keyword>
<evidence type="ECO:0000313" key="21">
    <source>
        <dbReference type="EMBL" id="CAD5936650.1"/>
    </source>
</evidence>
<evidence type="ECO:0000259" key="18">
    <source>
        <dbReference type="PROSITE" id="PS50110"/>
    </source>
</evidence>
<evidence type="ECO:0000259" key="19">
    <source>
        <dbReference type="PROSITE" id="PS50112"/>
    </source>
</evidence>
<dbReference type="InterPro" id="IPR004358">
    <property type="entry name" value="Sig_transdc_His_kin-like_C"/>
</dbReference>